<gene>
    <name evidence="1" type="ORF">DBW92_04010</name>
</gene>
<dbReference type="SUPFAM" id="SSF56281">
    <property type="entry name" value="Metallo-hydrolase/oxidoreductase"/>
    <property type="match status" value="1"/>
</dbReference>
<dbReference type="InterPro" id="IPR036866">
    <property type="entry name" value="RibonucZ/Hydroxyglut_hydro"/>
</dbReference>
<reference evidence="1 2" key="1">
    <citation type="journal article" date="2018" name="Microbiome">
        <title>Fine metagenomic profile of the Mediterranean stratified and mixed water columns revealed by assembly and recruitment.</title>
        <authorList>
            <person name="Haro-Moreno J.M."/>
            <person name="Lopez-Perez M."/>
            <person name="De La Torre J.R."/>
            <person name="Picazo A."/>
            <person name="Camacho A."/>
            <person name="Rodriguez-Valera F."/>
        </authorList>
    </citation>
    <scope>NUCLEOTIDE SEQUENCE [LARGE SCALE GENOMIC DNA]</scope>
    <source>
        <strain evidence="1">MED-G78</strain>
    </source>
</reference>
<organism evidence="1 2">
    <name type="scientific">SAR86 cluster bacterium</name>
    <dbReference type="NCBI Taxonomy" id="2030880"/>
    <lineage>
        <taxon>Bacteria</taxon>
        <taxon>Pseudomonadati</taxon>
        <taxon>Pseudomonadota</taxon>
        <taxon>Gammaproteobacteria</taxon>
        <taxon>SAR86 cluster</taxon>
    </lineage>
</organism>
<dbReference type="EMBL" id="QOPI01000025">
    <property type="protein sequence ID" value="RCL43292.1"/>
    <property type="molecule type" value="Genomic_DNA"/>
</dbReference>
<name>A0A368C2M6_9GAMM</name>
<protein>
    <recommendedName>
        <fullName evidence="3">MBL fold metallo-hydrolase</fullName>
    </recommendedName>
</protein>
<sequence>MKLLKVDNYQTWLIESEGKGILIDPWLSKQLQPDGSIFIQRRKDAISMLTDENYINVKALIITAPFEDHLHIESIKSFSKDIEIYTSKLIKRMLIKAGVKNSINILGADGIDICSMHIKAIKTGFPYHPFTFALLVEDSLGNKIFHEGHIARSNFLKKNNIKADTVILTAEEVKLFGFLRLGMDSNRTLDACKTLGAKNLFITGSNPEKTTGLISKFLLIKPLEKTKIESQIKMYHRAGDSITLN</sequence>
<accession>A0A368C2M6</accession>
<dbReference type="Proteomes" id="UP000252915">
    <property type="component" value="Unassembled WGS sequence"/>
</dbReference>
<evidence type="ECO:0008006" key="3">
    <source>
        <dbReference type="Google" id="ProtNLM"/>
    </source>
</evidence>
<evidence type="ECO:0000313" key="1">
    <source>
        <dbReference type="EMBL" id="RCL43292.1"/>
    </source>
</evidence>
<proteinExistence type="predicted"/>
<dbReference type="Pfam" id="PF13483">
    <property type="entry name" value="Lactamase_B_3"/>
    <property type="match status" value="1"/>
</dbReference>
<dbReference type="PANTHER" id="PTHR36142">
    <property type="entry name" value="METALLO-HYDROLASE/OXIDOREDUCTASE SUPERFAMILY PROTEIN"/>
    <property type="match status" value="1"/>
</dbReference>
<dbReference type="PANTHER" id="PTHR36142:SF2">
    <property type="entry name" value="METALLO-HYDROLASE_OXIDOREDUCTASE SUPERFAMILY PROTEIN"/>
    <property type="match status" value="1"/>
</dbReference>
<comment type="caution">
    <text evidence="1">The sequence shown here is derived from an EMBL/GenBank/DDBJ whole genome shotgun (WGS) entry which is preliminary data.</text>
</comment>
<evidence type="ECO:0000313" key="2">
    <source>
        <dbReference type="Proteomes" id="UP000252915"/>
    </source>
</evidence>
<dbReference type="Gene3D" id="3.60.15.10">
    <property type="entry name" value="Ribonuclease Z/Hydroxyacylglutathione hydrolase-like"/>
    <property type="match status" value="1"/>
</dbReference>
<dbReference type="AlphaFoldDB" id="A0A368C2M6"/>